<proteinExistence type="predicted"/>
<gene>
    <name evidence="1" type="ORF">g.45215</name>
</gene>
<protein>
    <recommendedName>
        <fullName evidence="2">Tc1-like transposase DDE domain-containing protein</fullName>
    </recommendedName>
</protein>
<dbReference type="Gene3D" id="3.30.420.10">
    <property type="entry name" value="Ribonuclease H-like superfamily/Ribonuclease H"/>
    <property type="match status" value="1"/>
</dbReference>
<sequence>MWLQDQNEFKLVGNLKNIGKINRRHTKEKQRTDQIKLVWSQYFSKKIVIQSFHLRNRMQELFNLFNWEVFPHPSYSLDLAPSDFYLCLKMKTWLTRQRFDNNEELQVRITE</sequence>
<reference evidence="1" key="1">
    <citation type="submission" date="2015-11" db="EMBL/GenBank/DDBJ databases">
        <title>De novo transcriptome assembly of four potential Pierce s Disease insect vectors from Arizona vineyards.</title>
        <authorList>
            <person name="Tassone E.E."/>
        </authorList>
    </citation>
    <scope>NUCLEOTIDE SEQUENCE</scope>
</reference>
<accession>A0A1B6JQH9</accession>
<dbReference type="AlphaFoldDB" id="A0A1B6JQH9"/>
<name>A0A1B6JQH9_9HEMI</name>
<dbReference type="EMBL" id="GECU01006197">
    <property type="protein sequence ID" value="JAT01510.1"/>
    <property type="molecule type" value="Transcribed_RNA"/>
</dbReference>
<organism evidence="1">
    <name type="scientific">Homalodisca liturata</name>
    <dbReference type="NCBI Taxonomy" id="320908"/>
    <lineage>
        <taxon>Eukaryota</taxon>
        <taxon>Metazoa</taxon>
        <taxon>Ecdysozoa</taxon>
        <taxon>Arthropoda</taxon>
        <taxon>Hexapoda</taxon>
        <taxon>Insecta</taxon>
        <taxon>Pterygota</taxon>
        <taxon>Neoptera</taxon>
        <taxon>Paraneoptera</taxon>
        <taxon>Hemiptera</taxon>
        <taxon>Auchenorrhyncha</taxon>
        <taxon>Membracoidea</taxon>
        <taxon>Cicadellidae</taxon>
        <taxon>Cicadellinae</taxon>
        <taxon>Proconiini</taxon>
        <taxon>Homalodisca</taxon>
    </lineage>
</organism>
<evidence type="ECO:0008006" key="2">
    <source>
        <dbReference type="Google" id="ProtNLM"/>
    </source>
</evidence>
<dbReference type="GO" id="GO:0003676">
    <property type="term" value="F:nucleic acid binding"/>
    <property type="evidence" value="ECO:0007669"/>
    <property type="project" value="InterPro"/>
</dbReference>
<evidence type="ECO:0000313" key="1">
    <source>
        <dbReference type="EMBL" id="JAT01510.1"/>
    </source>
</evidence>
<dbReference type="InterPro" id="IPR036397">
    <property type="entry name" value="RNaseH_sf"/>
</dbReference>